<gene>
    <name evidence="11" type="ORF">KR50_11290</name>
</gene>
<dbReference type="AlphaFoldDB" id="A0A0C2S504"/>
<dbReference type="GO" id="GO:0005886">
    <property type="term" value="C:plasma membrane"/>
    <property type="evidence" value="ECO:0007669"/>
    <property type="project" value="UniProtKB-SubCell"/>
</dbReference>
<feature type="coiled-coil region" evidence="7">
    <location>
        <begin position="524"/>
        <end position="561"/>
    </location>
</feature>
<feature type="domain" description="Methyl-accepting transducer" evidence="9">
    <location>
        <begin position="278"/>
        <end position="528"/>
    </location>
</feature>
<dbReference type="Proteomes" id="UP000031972">
    <property type="component" value="Unassembled WGS sequence"/>
</dbReference>
<comment type="caution">
    <text evidence="11">The sequence shown here is derived from an EMBL/GenBank/DDBJ whole genome shotgun (WGS) entry which is preliminary data.</text>
</comment>
<evidence type="ECO:0008006" key="13">
    <source>
        <dbReference type="Google" id="ProtNLM"/>
    </source>
</evidence>
<evidence type="ECO:0000256" key="3">
    <source>
        <dbReference type="ARBA" id="ARBA00023136"/>
    </source>
</evidence>
<dbReference type="OrthoDB" id="369835at2"/>
<evidence type="ECO:0000256" key="7">
    <source>
        <dbReference type="SAM" id="Coils"/>
    </source>
</evidence>
<name>A0A0C2S504_9BACL</name>
<keyword evidence="4 6" id="KW-0807">Transducer</keyword>
<evidence type="ECO:0000256" key="8">
    <source>
        <dbReference type="SAM" id="Phobius"/>
    </source>
</evidence>
<keyword evidence="7" id="KW-0175">Coiled coil</keyword>
<dbReference type="SMART" id="SM00304">
    <property type="entry name" value="HAMP"/>
    <property type="match status" value="1"/>
</dbReference>
<dbReference type="Pfam" id="PF00672">
    <property type="entry name" value="HAMP"/>
    <property type="match status" value="1"/>
</dbReference>
<dbReference type="Pfam" id="PF00015">
    <property type="entry name" value="MCPsignal"/>
    <property type="match status" value="1"/>
</dbReference>
<dbReference type="GO" id="GO:0007165">
    <property type="term" value="P:signal transduction"/>
    <property type="evidence" value="ECO:0007669"/>
    <property type="project" value="UniProtKB-KW"/>
</dbReference>
<dbReference type="PROSITE" id="PS50885">
    <property type="entry name" value="HAMP"/>
    <property type="match status" value="1"/>
</dbReference>
<feature type="domain" description="HAMP" evidence="10">
    <location>
        <begin position="207"/>
        <end position="259"/>
    </location>
</feature>
<dbReference type="InterPro" id="IPR003660">
    <property type="entry name" value="HAMP_dom"/>
</dbReference>
<feature type="transmembrane region" description="Helical" evidence="8">
    <location>
        <begin position="12"/>
        <end position="36"/>
    </location>
</feature>
<evidence type="ECO:0000313" key="11">
    <source>
        <dbReference type="EMBL" id="KIL49094.1"/>
    </source>
</evidence>
<dbReference type="PATRIC" id="fig|220754.4.peg.1150"/>
<keyword evidence="8" id="KW-1133">Transmembrane helix</keyword>
<accession>A0A0C2S504</accession>
<dbReference type="SUPFAM" id="SSF58104">
    <property type="entry name" value="Methyl-accepting chemotaxis protein (MCP) signaling domain"/>
    <property type="match status" value="1"/>
</dbReference>
<dbReference type="SMART" id="SM00283">
    <property type="entry name" value="MA"/>
    <property type="match status" value="1"/>
</dbReference>
<keyword evidence="8" id="KW-0812">Transmembrane</keyword>
<proteinExistence type="inferred from homology"/>
<evidence type="ECO:0000259" key="9">
    <source>
        <dbReference type="PROSITE" id="PS50111"/>
    </source>
</evidence>
<comment type="subcellular location">
    <subcellularLocation>
        <location evidence="1">Cell membrane</location>
    </subcellularLocation>
</comment>
<dbReference type="InterPro" id="IPR004089">
    <property type="entry name" value="MCPsignal_dom"/>
</dbReference>
<evidence type="ECO:0000256" key="6">
    <source>
        <dbReference type="PROSITE-ProRule" id="PRU00284"/>
    </source>
</evidence>
<organism evidence="11 12">
    <name type="scientific">Jeotgalibacillus campisalis</name>
    <dbReference type="NCBI Taxonomy" id="220754"/>
    <lineage>
        <taxon>Bacteria</taxon>
        <taxon>Bacillati</taxon>
        <taxon>Bacillota</taxon>
        <taxon>Bacilli</taxon>
        <taxon>Bacillales</taxon>
        <taxon>Caryophanaceae</taxon>
        <taxon>Jeotgalibacillus</taxon>
    </lineage>
</organism>
<evidence type="ECO:0000256" key="4">
    <source>
        <dbReference type="ARBA" id="ARBA00023224"/>
    </source>
</evidence>
<evidence type="ECO:0000256" key="2">
    <source>
        <dbReference type="ARBA" id="ARBA00022475"/>
    </source>
</evidence>
<dbReference type="PANTHER" id="PTHR32089">
    <property type="entry name" value="METHYL-ACCEPTING CHEMOTAXIS PROTEIN MCPB"/>
    <property type="match status" value="1"/>
</dbReference>
<protein>
    <recommendedName>
        <fullName evidence="13">Methyl-accepting chemotaxis protein</fullName>
    </recommendedName>
</protein>
<evidence type="ECO:0000313" key="12">
    <source>
        <dbReference type="Proteomes" id="UP000031972"/>
    </source>
</evidence>
<reference evidence="11 12" key="1">
    <citation type="submission" date="2015-01" db="EMBL/GenBank/DDBJ databases">
        <title>Jeotgalibacillus campisalis genome sequencing.</title>
        <authorList>
            <person name="Goh K.M."/>
            <person name="Chan K.-G."/>
            <person name="Yaakop A.S."/>
            <person name="Ee R."/>
            <person name="Gan H.M."/>
            <person name="Chan C.S."/>
        </authorList>
    </citation>
    <scope>NUCLEOTIDE SEQUENCE [LARGE SCALE GENOMIC DNA]</scope>
    <source>
        <strain evidence="11 12">SF-57</strain>
    </source>
</reference>
<keyword evidence="12" id="KW-1185">Reference proteome</keyword>
<dbReference type="PANTHER" id="PTHR32089:SF112">
    <property type="entry name" value="LYSOZYME-LIKE PROTEIN-RELATED"/>
    <property type="match status" value="1"/>
</dbReference>
<evidence type="ECO:0000259" key="10">
    <source>
        <dbReference type="PROSITE" id="PS50885"/>
    </source>
</evidence>
<sequence length="564" mass="61975">MKKLDPRKSLRTQLFLSFIGPFIFLGLIVFGFVHYLSNYIVEDHVLPQFDQILQINGQNLATDLDQSLITAAIQNPDESGKELTDFLNSFITGKEGIEYVYVLSKQEGTDYIVALNGSEEAMIESPFTPEQQQAYTSQETVLTSIYEDEWGVHKSYFLPLPGSDAIVGIDMDTTFIKDLEAMVLSFQLLLFAASLLIGSLIAYLMSKRINKPITTLLLSLKKISQGDLSEEITVNRKDELGTLANGFEDMRLSLVQIIGSVKTNSTQINQTSETLVQAFDELSEASSQIAVGTGEEAKASETRTQHIDTISQGFSVMANKIEDVTNQTLHIEQFTKETGKIAEKGSTQLKEISTQINRIQENGHVSSGRISLLSEKISQINEDIKLIKAVADQTNLLSLNASIEAARAGEAGKGFSVVAQEVQKLSSQTEETVSTITAILRDITDQCSVMLQSNDKDNAEISSGVELVTASGELFDQIFRAVNQLTSQVDTIVNSMEDVNNASTESTKSIHEIAAISEEGVATIQEISASSQQQNATVEMLQEQNHELQKMANSLNDLVKKFVL</sequence>
<dbReference type="Gene3D" id="1.10.287.950">
    <property type="entry name" value="Methyl-accepting chemotaxis protein"/>
    <property type="match status" value="1"/>
</dbReference>
<dbReference type="CDD" id="cd06225">
    <property type="entry name" value="HAMP"/>
    <property type="match status" value="1"/>
</dbReference>
<keyword evidence="3 8" id="KW-0472">Membrane</keyword>
<comment type="similarity">
    <text evidence="5">Belongs to the methyl-accepting chemotaxis (MCP) protein family.</text>
</comment>
<dbReference type="PROSITE" id="PS50111">
    <property type="entry name" value="CHEMOTAXIS_TRANSDUC_2"/>
    <property type="match status" value="1"/>
</dbReference>
<dbReference type="Gene3D" id="1.10.8.500">
    <property type="entry name" value="HAMP domain in histidine kinase"/>
    <property type="match status" value="1"/>
</dbReference>
<evidence type="ECO:0000256" key="5">
    <source>
        <dbReference type="ARBA" id="ARBA00029447"/>
    </source>
</evidence>
<keyword evidence="2" id="KW-1003">Cell membrane</keyword>
<evidence type="ECO:0000256" key="1">
    <source>
        <dbReference type="ARBA" id="ARBA00004236"/>
    </source>
</evidence>
<dbReference type="RefSeq" id="WP_041055893.1">
    <property type="nucleotide sequence ID" value="NZ_JXRR01000010.1"/>
</dbReference>
<dbReference type="EMBL" id="JXRR01000010">
    <property type="protein sequence ID" value="KIL49094.1"/>
    <property type="molecule type" value="Genomic_DNA"/>
</dbReference>
<feature type="transmembrane region" description="Helical" evidence="8">
    <location>
        <begin position="181"/>
        <end position="204"/>
    </location>
</feature>